<dbReference type="InterPro" id="IPR051596">
    <property type="entry name" value="Caulimoviridae_Movement"/>
</dbReference>
<accession>A0AAW2CPI9</accession>
<dbReference type="InterPro" id="IPR028919">
    <property type="entry name" value="Viral_movement"/>
</dbReference>
<dbReference type="Proteomes" id="UP001459277">
    <property type="component" value="Unassembled WGS sequence"/>
</dbReference>
<reference evidence="2 3" key="1">
    <citation type="submission" date="2024-01" db="EMBL/GenBank/DDBJ databases">
        <title>A telomere-to-telomere, gap-free genome of sweet tea (Lithocarpus litseifolius).</title>
        <authorList>
            <person name="Zhou J."/>
        </authorList>
    </citation>
    <scope>NUCLEOTIDE SEQUENCE [LARGE SCALE GENOMIC DNA]</scope>
    <source>
        <strain evidence="2">Zhou-2022a</strain>
        <tissue evidence="2">Leaf</tissue>
    </source>
</reference>
<gene>
    <name evidence="2" type="ORF">SO802_018247</name>
</gene>
<dbReference type="EMBL" id="JAZDWU010000006">
    <property type="protein sequence ID" value="KAK9998644.1"/>
    <property type="molecule type" value="Genomic_DNA"/>
</dbReference>
<organism evidence="2 3">
    <name type="scientific">Lithocarpus litseifolius</name>
    <dbReference type="NCBI Taxonomy" id="425828"/>
    <lineage>
        <taxon>Eukaryota</taxon>
        <taxon>Viridiplantae</taxon>
        <taxon>Streptophyta</taxon>
        <taxon>Embryophyta</taxon>
        <taxon>Tracheophyta</taxon>
        <taxon>Spermatophyta</taxon>
        <taxon>Magnoliopsida</taxon>
        <taxon>eudicotyledons</taxon>
        <taxon>Gunneridae</taxon>
        <taxon>Pentapetalae</taxon>
        <taxon>rosids</taxon>
        <taxon>fabids</taxon>
        <taxon>Fagales</taxon>
        <taxon>Fagaceae</taxon>
        <taxon>Lithocarpus</taxon>
    </lineage>
</organism>
<name>A0AAW2CPI9_9ROSI</name>
<sequence length="443" mass="49546">MAFYICNTPVAKMMSKLFRSNSTSSLASRSTSLPEISQKSGIIHSEEYEFSDVDLKLGDWNLPKTDFHIRTIEQVYGINKEYETCYLFSPAQIKAHIKKGHHFLHIGLVQVGVKPLIRSGLNNSILLALRNTRHIRFNDGLLGTIETSLSNEPVHFECFPNFTVYLHDPHVMKALTINIKTHGTLMVQGTSQLALIYRVYYKCIKTNMNVGTLDRKKIQNPDQDSELDFIQQLADGSVRLSFDKSRFKSPLDDYRPRSPIELSRTSLPYKQPPILLRDRPTSQASSSRPLAPFPRSRRDLGPEFEGVKTRSQVCTPYYTAKQESVVDQDDNNSQKTKASAYCIYEPNPKLPPLVNPGNDDGSRQPWRPLPRLASMATATASGGLDGGGLEKILDLGLRLATISATMELTGLALRPGLGHNGARRSRPPSWRGFVDRSVGLVGF</sequence>
<protein>
    <submittedName>
        <fullName evidence="2">Uncharacterized protein</fullName>
    </submittedName>
</protein>
<feature type="region of interest" description="Disordered" evidence="1">
    <location>
        <begin position="349"/>
        <end position="368"/>
    </location>
</feature>
<feature type="compositionally biased region" description="Basic and acidic residues" evidence="1">
    <location>
        <begin position="296"/>
        <end position="306"/>
    </location>
</feature>
<dbReference type="PANTHER" id="PTHR47599">
    <property type="entry name" value="CELL-TO-CELL MOVEMENT PROTEIN"/>
    <property type="match status" value="1"/>
</dbReference>
<dbReference type="AlphaFoldDB" id="A0AAW2CPI9"/>
<keyword evidence="3" id="KW-1185">Reference proteome</keyword>
<feature type="region of interest" description="Disordered" evidence="1">
    <location>
        <begin position="253"/>
        <end position="306"/>
    </location>
</feature>
<proteinExistence type="predicted"/>
<comment type="caution">
    <text evidence="2">The sequence shown here is derived from an EMBL/GenBank/DDBJ whole genome shotgun (WGS) entry which is preliminary data.</text>
</comment>
<evidence type="ECO:0000313" key="3">
    <source>
        <dbReference type="Proteomes" id="UP001459277"/>
    </source>
</evidence>
<dbReference type="PANTHER" id="PTHR47599:SF4">
    <property type="entry name" value="POLYPROTEIN"/>
    <property type="match status" value="1"/>
</dbReference>
<dbReference type="Pfam" id="PF01107">
    <property type="entry name" value="MP"/>
    <property type="match status" value="1"/>
</dbReference>
<evidence type="ECO:0000313" key="2">
    <source>
        <dbReference type="EMBL" id="KAK9998644.1"/>
    </source>
</evidence>
<evidence type="ECO:0000256" key="1">
    <source>
        <dbReference type="SAM" id="MobiDB-lite"/>
    </source>
</evidence>